<dbReference type="InterPro" id="IPR001547">
    <property type="entry name" value="Glyco_hydro_5"/>
</dbReference>
<dbReference type="SUPFAM" id="SSF51445">
    <property type="entry name" value="(Trans)glycosidases"/>
    <property type="match status" value="1"/>
</dbReference>
<gene>
    <name evidence="11" type="ORF">bsdtb5_20930</name>
</gene>
<keyword evidence="6" id="KW-0624">Polysaccharide degradation</keyword>
<dbReference type="InterPro" id="IPR050386">
    <property type="entry name" value="Glycosyl_hydrolase_5"/>
</dbReference>
<feature type="signal peptide" evidence="9">
    <location>
        <begin position="1"/>
        <end position="23"/>
    </location>
</feature>
<dbReference type="PROSITE" id="PS51257">
    <property type="entry name" value="PROKAR_LIPOPROTEIN"/>
    <property type="match status" value="1"/>
</dbReference>
<dbReference type="InterPro" id="IPR017853">
    <property type="entry name" value="GH"/>
</dbReference>
<protein>
    <submittedName>
        <fullName evidence="11">Endoglucanase</fullName>
    </submittedName>
</protein>
<evidence type="ECO:0000256" key="6">
    <source>
        <dbReference type="ARBA" id="ARBA00023326"/>
    </source>
</evidence>
<dbReference type="Pfam" id="PF00150">
    <property type="entry name" value="Cellulase"/>
    <property type="match status" value="1"/>
</dbReference>
<dbReference type="GO" id="GO:0005576">
    <property type="term" value="C:extracellular region"/>
    <property type="evidence" value="ECO:0007669"/>
    <property type="project" value="TreeGrafter"/>
</dbReference>
<evidence type="ECO:0000256" key="9">
    <source>
        <dbReference type="SAM" id="SignalP"/>
    </source>
</evidence>
<organism evidence="11 12">
    <name type="scientific">Anaeromicropila herbilytica</name>
    <dbReference type="NCBI Taxonomy" id="2785025"/>
    <lineage>
        <taxon>Bacteria</taxon>
        <taxon>Bacillati</taxon>
        <taxon>Bacillota</taxon>
        <taxon>Clostridia</taxon>
        <taxon>Lachnospirales</taxon>
        <taxon>Lachnospiraceae</taxon>
        <taxon>Anaeromicropila</taxon>
    </lineage>
</organism>
<feature type="compositionally biased region" description="Polar residues" evidence="8">
    <location>
        <begin position="36"/>
        <end position="46"/>
    </location>
</feature>
<keyword evidence="2 7" id="KW-0378">Hydrolase</keyword>
<dbReference type="Gene3D" id="3.20.20.80">
    <property type="entry name" value="Glycosidases"/>
    <property type="match status" value="1"/>
</dbReference>
<name>A0A7R7ICI9_9FIRM</name>
<evidence type="ECO:0000256" key="5">
    <source>
        <dbReference type="ARBA" id="ARBA00023295"/>
    </source>
</evidence>
<dbReference type="KEGG" id="ahb:bsdtb5_20930"/>
<dbReference type="PANTHER" id="PTHR31297">
    <property type="entry name" value="GLUCAN ENDO-1,6-BETA-GLUCOSIDASE B"/>
    <property type="match status" value="1"/>
</dbReference>
<dbReference type="AlphaFoldDB" id="A0A7R7ICI9"/>
<dbReference type="EMBL" id="AP024169">
    <property type="protein sequence ID" value="BCN30798.1"/>
    <property type="molecule type" value="Genomic_DNA"/>
</dbReference>
<evidence type="ECO:0000256" key="7">
    <source>
        <dbReference type="RuleBase" id="RU361153"/>
    </source>
</evidence>
<keyword evidence="9" id="KW-0732">Signal</keyword>
<feature type="region of interest" description="Disordered" evidence="8">
    <location>
        <begin position="28"/>
        <end position="81"/>
    </location>
</feature>
<accession>A0A7R7ICI9</accession>
<evidence type="ECO:0000256" key="2">
    <source>
        <dbReference type="ARBA" id="ARBA00022801"/>
    </source>
</evidence>
<dbReference type="RefSeq" id="WP_271715993.1">
    <property type="nucleotide sequence ID" value="NZ_AP024169.1"/>
</dbReference>
<evidence type="ECO:0000256" key="3">
    <source>
        <dbReference type="ARBA" id="ARBA00023001"/>
    </source>
</evidence>
<proteinExistence type="inferred from homology"/>
<dbReference type="PANTHER" id="PTHR31297:SF41">
    <property type="entry name" value="ENDOGLUCANASE, PUTATIVE (AFU_ORTHOLOGUE AFUA_5G01830)-RELATED"/>
    <property type="match status" value="1"/>
</dbReference>
<keyword evidence="4" id="KW-0119">Carbohydrate metabolism</keyword>
<dbReference type="Proteomes" id="UP000595897">
    <property type="component" value="Chromosome"/>
</dbReference>
<keyword evidence="12" id="KW-1185">Reference proteome</keyword>
<evidence type="ECO:0000256" key="8">
    <source>
        <dbReference type="SAM" id="MobiDB-lite"/>
    </source>
</evidence>
<reference evidence="11 12" key="1">
    <citation type="submission" date="2020-11" db="EMBL/GenBank/DDBJ databases">
        <title>Draft genome sequencing of a Lachnospiraceae strain isolated from anoxic soil subjected to BSD treatment.</title>
        <authorList>
            <person name="Uek A."/>
            <person name="Tonouchi A."/>
        </authorList>
    </citation>
    <scope>NUCLEOTIDE SEQUENCE [LARGE SCALE GENOMIC DNA]</scope>
    <source>
        <strain evidence="11 12">TB5</strain>
    </source>
</reference>
<evidence type="ECO:0000313" key="11">
    <source>
        <dbReference type="EMBL" id="BCN30798.1"/>
    </source>
</evidence>
<evidence type="ECO:0000256" key="4">
    <source>
        <dbReference type="ARBA" id="ARBA00023277"/>
    </source>
</evidence>
<evidence type="ECO:0000256" key="1">
    <source>
        <dbReference type="ARBA" id="ARBA00005641"/>
    </source>
</evidence>
<dbReference type="GO" id="GO:0008422">
    <property type="term" value="F:beta-glucosidase activity"/>
    <property type="evidence" value="ECO:0007669"/>
    <property type="project" value="TreeGrafter"/>
</dbReference>
<sequence>MKKINKITALFTVLVLIISLVTACSRGNESKEDKTVSTQKESTSVTAKADSVKTTDDKEATETTKESDKEATPNPNKNVMRDMTTMDLVKDMGIGWNLGNTLDAWIPKTKIMDPKYYETSWQSPMITKKMIDGVRDAGFHSVRIPVAWSNFMAKDYTINPVLMNRVEEVTNYALDDDMYVVINIHYDNGWFKGFFTGDYENCMKKYQSIWKQIGSRFAKYGDHLIFESYNEEGVYKEVWDPYGNDTKAKEKVYDILNKINQSFVDVIRAAGGNNEKRHLLISGCATDIKWTCDPLFKMPNDPEKRCAVSVHYYTPSTFTILDKDADWGKAQPTWGTKQDVAELRSNMDMMKTHFIDKGIPVILGEYGVNKKNKTTDMVRLYLTSVCKEAYDRGICPMIWDIPGQYYDRLTCTFYDPLLPKQLGEVLKK</sequence>
<evidence type="ECO:0000313" key="12">
    <source>
        <dbReference type="Proteomes" id="UP000595897"/>
    </source>
</evidence>
<feature type="domain" description="Glycoside hydrolase family 5" evidence="10">
    <location>
        <begin position="115"/>
        <end position="401"/>
    </location>
</feature>
<feature type="compositionally biased region" description="Basic and acidic residues" evidence="8">
    <location>
        <begin position="50"/>
        <end position="71"/>
    </location>
</feature>
<dbReference type="GO" id="GO:0030245">
    <property type="term" value="P:cellulose catabolic process"/>
    <property type="evidence" value="ECO:0007669"/>
    <property type="project" value="UniProtKB-KW"/>
</dbReference>
<evidence type="ECO:0000259" key="10">
    <source>
        <dbReference type="Pfam" id="PF00150"/>
    </source>
</evidence>
<comment type="similarity">
    <text evidence="1 7">Belongs to the glycosyl hydrolase 5 (cellulase A) family.</text>
</comment>
<dbReference type="GO" id="GO:0009986">
    <property type="term" value="C:cell surface"/>
    <property type="evidence" value="ECO:0007669"/>
    <property type="project" value="TreeGrafter"/>
</dbReference>
<feature type="chain" id="PRO_5038929182" evidence="9">
    <location>
        <begin position="24"/>
        <end position="428"/>
    </location>
</feature>
<keyword evidence="5 7" id="KW-0326">Glycosidase</keyword>
<keyword evidence="3" id="KW-0136">Cellulose degradation</keyword>